<keyword evidence="13" id="KW-0472">Membrane</keyword>
<dbReference type="InterPro" id="IPR051221">
    <property type="entry name" value="LDLR-related"/>
</dbReference>
<evidence type="ECO:0000256" key="8">
    <source>
        <dbReference type="ARBA" id="ARBA00022692"/>
    </source>
</evidence>
<dbReference type="GO" id="GO:0005886">
    <property type="term" value="C:plasma membrane"/>
    <property type="evidence" value="ECO:0007669"/>
    <property type="project" value="UniProtKB-SubCell"/>
</dbReference>
<feature type="disulfide bond" evidence="18">
    <location>
        <begin position="29"/>
        <end position="41"/>
    </location>
</feature>
<dbReference type="FunFam" id="2.120.10.30:FF:000241">
    <property type="entry name" value="Low-density lipoprotein receptor-related protein 6"/>
    <property type="match status" value="3"/>
</dbReference>
<feature type="disulfide bond" evidence="18">
    <location>
        <begin position="48"/>
        <end position="63"/>
    </location>
</feature>
<dbReference type="Pfam" id="PF00008">
    <property type="entry name" value="EGF"/>
    <property type="match status" value="1"/>
</dbReference>
<dbReference type="InterPro" id="IPR011042">
    <property type="entry name" value="6-blade_b-propeller_TolB-like"/>
</dbReference>
<evidence type="ECO:0000256" key="11">
    <source>
        <dbReference type="ARBA" id="ARBA00022837"/>
    </source>
</evidence>
<feature type="disulfide bond" evidence="18">
    <location>
        <begin position="819"/>
        <end position="837"/>
    </location>
</feature>
<dbReference type="STRING" id="137246.A0A401RZ28"/>
<feature type="disulfide bond" evidence="18">
    <location>
        <begin position="340"/>
        <end position="352"/>
    </location>
</feature>
<comment type="subcellular location">
    <subcellularLocation>
        <location evidence="1">Cell membrane</location>
        <topology evidence="1">Single-pass type I membrane protein</topology>
    </subcellularLocation>
    <subcellularLocation>
        <location evidence="2">Secreted</location>
    </subcellularLocation>
</comment>
<evidence type="ECO:0000259" key="21">
    <source>
        <dbReference type="PROSITE" id="PS50026"/>
    </source>
</evidence>
<keyword evidence="23" id="KW-1185">Reference proteome</keyword>
<proteinExistence type="inferred from homology"/>
<evidence type="ECO:0000256" key="16">
    <source>
        <dbReference type="ARBA" id="ARBA00023180"/>
    </source>
</evidence>
<dbReference type="PROSITE" id="PS01209">
    <property type="entry name" value="LDLRA_1"/>
    <property type="match status" value="7"/>
</dbReference>
<dbReference type="EMBL" id="BEZZ01000029">
    <property type="protein sequence ID" value="GCC23413.1"/>
    <property type="molecule type" value="Genomic_DNA"/>
</dbReference>
<feature type="repeat" description="LDL-receptor class B" evidence="19">
    <location>
        <begin position="246"/>
        <end position="290"/>
    </location>
</feature>
<dbReference type="Pfam" id="PF07645">
    <property type="entry name" value="EGF_CA"/>
    <property type="match status" value="1"/>
</dbReference>
<keyword evidence="15" id="KW-0675">Receptor</keyword>
<dbReference type="CDD" id="cd00054">
    <property type="entry name" value="EGF_CA"/>
    <property type="match status" value="1"/>
</dbReference>
<dbReference type="SMART" id="SM00135">
    <property type="entry name" value="LY"/>
    <property type="match status" value="10"/>
</dbReference>
<evidence type="ECO:0000256" key="9">
    <source>
        <dbReference type="ARBA" id="ARBA00022729"/>
    </source>
</evidence>
<comment type="similarity">
    <text evidence="3">Belongs to the LDLR family.</text>
</comment>
<comment type="caution">
    <text evidence="22">The sequence shown here is derived from an EMBL/GenBank/DDBJ whole genome shotgun (WGS) entry which is preliminary data.</text>
</comment>
<evidence type="ECO:0000256" key="13">
    <source>
        <dbReference type="ARBA" id="ARBA00023136"/>
    </source>
</evidence>
<evidence type="ECO:0000256" key="10">
    <source>
        <dbReference type="ARBA" id="ARBA00022737"/>
    </source>
</evidence>
<dbReference type="InterPro" id="IPR002172">
    <property type="entry name" value="LDrepeatLR_classA_rpt"/>
</dbReference>
<dbReference type="PROSITE" id="PS01187">
    <property type="entry name" value="EGF_CA"/>
    <property type="match status" value="1"/>
</dbReference>
<feature type="disulfide bond" evidence="18">
    <location>
        <begin position="379"/>
        <end position="391"/>
    </location>
</feature>
<keyword evidence="6 17" id="KW-0245">EGF-like domain</keyword>
<dbReference type="PROSITE" id="PS01186">
    <property type="entry name" value="EGF_2"/>
    <property type="match status" value="1"/>
</dbReference>
<feature type="disulfide bond" evidence="18">
    <location>
        <begin position="359"/>
        <end position="374"/>
    </location>
</feature>
<dbReference type="FunFam" id="4.10.400.10:FF:000124">
    <property type="entry name" value="Low density lipoprotein receptor"/>
    <property type="match status" value="1"/>
</dbReference>
<evidence type="ECO:0000313" key="23">
    <source>
        <dbReference type="Proteomes" id="UP000287033"/>
    </source>
</evidence>
<dbReference type="FunFam" id="4.10.400.10:FF:000030">
    <property type="entry name" value="Sortilin related receptor 1"/>
    <property type="match status" value="1"/>
</dbReference>
<dbReference type="SMART" id="SM00179">
    <property type="entry name" value="EGF_CA"/>
    <property type="match status" value="2"/>
</dbReference>
<dbReference type="OrthoDB" id="664115at2759"/>
<feature type="repeat" description="LDL-receptor class B" evidence="19">
    <location>
        <begin position="632"/>
        <end position="675"/>
    </location>
</feature>
<feature type="disulfide bond" evidence="18">
    <location>
        <begin position="773"/>
        <end position="785"/>
    </location>
</feature>
<keyword evidence="12" id="KW-1133">Transmembrane helix</keyword>
<gene>
    <name evidence="22" type="ORF">chiPu_0001808</name>
</gene>
<evidence type="ECO:0000256" key="6">
    <source>
        <dbReference type="ARBA" id="ARBA00022536"/>
    </source>
</evidence>
<evidence type="ECO:0000256" key="12">
    <source>
        <dbReference type="ARBA" id="ARBA00022989"/>
    </source>
</evidence>
<protein>
    <recommendedName>
        <fullName evidence="21">EGF-like domain-containing protein</fullName>
    </recommendedName>
</protein>
<evidence type="ECO:0000256" key="18">
    <source>
        <dbReference type="PROSITE-ProRule" id="PRU00124"/>
    </source>
</evidence>
<feature type="repeat" description="LDL-receptor class B" evidence="19">
    <location>
        <begin position="589"/>
        <end position="631"/>
    </location>
</feature>
<feature type="disulfide bond" evidence="18">
    <location>
        <begin position="425"/>
        <end position="437"/>
    </location>
</feature>
<feature type="signal peptide" evidence="20">
    <location>
        <begin position="1"/>
        <end position="16"/>
    </location>
</feature>
<keyword evidence="5" id="KW-0964">Secreted</keyword>
<dbReference type="CDD" id="cd00112">
    <property type="entry name" value="LDLa"/>
    <property type="match status" value="8"/>
</dbReference>
<dbReference type="InterPro" id="IPR018097">
    <property type="entry name" value="EGF_Ca-bd_CS"/>
</dbReference>
<dbReference type="PROSITE" id="PS50068">
    <property type="entry name" value="LDLRA_2"/>
    <property type="match status" value="9"/>
</dbReference>
<feature type="repeat" description="LDL-receptor class B" evidence="19">
    <location>
        <begin position="543"/>
        <end position="588"/>
    </location>
</feature>
<dbReference type="FunFam" id="4.10.400.10:FF:000024">
    <property type="entry name" value="Low-density lipoprotein RecePtor related"/>
    <property type="match status" value="1"/>
</dbReference>
<dbReference type="PANTHER" id="PTHR22722:SF5">
    <property type="entry name" value="LOW-DENSITY LIPOPROTEIN RECEPTOR-RELATED PROTEIN 1B"/>
    <property type="match status" value="1"/>
</dbReference>
<feature type="repeat" description="LDL-receptor class B" evidence="19">
    <location>
        <begin position="202"/>
        <end position="245"/>
    </location>
</feature>
<dbReference type="GO" id="GO:0006897">
    <property type="term" value="P:endocytosis"/>
    <property type="evidence" value="ECO:0007669"/>
    <property type="project" value="UniProtKB-KW"/>
</dbReference>
<dbReference type="PROSITE" id="PS50026">
    <property type="entry name" value="EGF_3"/>
    <property type="match status" value="1"/>
</dbReference>
<dbReference type="SMART" id="SM00192">
    <property type="entry name" value="LDLa"/>
    <property type="match status" value="9"/>
</dbReference>
<evidence type="ECO:0000256" key="17">
    <source>
        <dbReference type="PROSITE-ProRule" id="PRU00076"/>
    </source>
</evidence>
<keyword evidence="9 20" id="KW-0732">Signal</keyword>
<feature type="disulfide bond" evidence="18">
    <location>
        <begin position="432"/>
        <end position="450"/>
    </location>
</feature>
<dbReference type="PRINTS" id="PR00261">
    <property type="entry name" value="LDLRECEPTOR"/>
</dbReference>
<dbReference type="Pfam" id="PF00057">
    <property type="entry name" value="Ldl_recept_a"/>
    <property type="match status" value="9"/>
</dbReference>
<keyword evidence="11" id="KW-0106">Calcium</keyword>
<dbReference type="SMART" id="SM00181">
    <property type="entry name" value="EGF"/>
    <property type="match status" value="4"/>
</dbReference>
<dbReference type="FunFam" id="2.10.25.10:FF:000093">
    <property type="entry name" value="Very low-density lipoprotein receptor"/>
    <property type="match status" value="1"/>
</dbReference>
<evidence type="ECO:0000313" key="22">
    <source>
        <dbReference type="EMBL" id="GCC23413.1"/>
    </source>
</evidence>
<evidence type="ECO:0000256" key="3">
    <source>
        <dbReference type="ARBA" id="ARBA00009939"/>
    </source>
</evidence>
<dbReference type="InterPro" id="IPR036055">
    <property type="entry name" value="LDL_receptor-like_sf"/>
</dbReference>
<dbReference type="AlphaFoldDB" id="A0A401RZ28"/>
<evidence type="ECO:0000256" key="7">
    <source>
        <dbReference type="ARBA" id="ARBA00022583"/>
    </source>
</evidence>
<feature type="disulfide bond" evidence="18">
    <location>
        <begin position="36"/>
        <end position="54"/>
    </location>
</feature>
<name>A0A401RZ28_CHIPU</name>
<evidence type="ECO:0000256" key="15">
    <source>
        <dbReference type="ARBA" id="ARBA00023170"/>
    </source>
</evidence>
<dbReference type="PROSITE" id="PS51120">
    <property type="entry name" value="LDLRB"/>
    <property type="match status" value="7"/>
</dbReference>
<dbReference type="GO" id="GO:0005509">
    <property type="term" value="F:calcium ion binding"/>
    <property type="evidence" value="ECO:0007669"/>
    <property type="project" value="InterPro"/>
</dbReference>
<reference evidence="22 23" key="1">
    <citation type="journal article" date="2018" name="Nat. Ecol. Evol.">
        <title>Shark genomes provide insights into elasmobranch evolution and the origin of vertebrates.</title>
        <authorList>
            <person name="Hara Y"/>
            <person name="Yamaguchi K"/>
            <person name="Onimaru K"/>
            <person name="Kadota M"/>
            <person name="Koyanagi M"/>
            <person name="Keeley SD"/>
            <person name="Tatsumi K"/>
            <person name="Tanaka K"/>
            <person name="Motone F"/>
            <person name="Kageyama Y"/>
            <person name="Nozu R"/>
            <person name="Adachi N"/>
            <person name="Nishimura O"/>
            <person name="Nakagawa R"/>
            <person name="Tanegashima C"/>
            <person name="Kiyatake I"/>
            <person name="Matsumoto R"/>
            <person name="Murakumo K"/>
            <person name="Nishida K"/>
            <person name="Terakita A"/>
            <person name="Kuratani S"/>
            <person name="Sato K"/>
            <person name="Hyodo S Kuraku.S."/>
        </authorList>
    </citation>
    <scope>NUCLEOTIDE SEQUENCE [LARGE SCALE GENOMIC DNA]</scope>
</reference>
<accession>A0A401RZ28</accession>
<dbReference type="SUPFAM" id="SSF57424">
    <property type="entry name" value="LDL receptor-like module"/>
    <property type="match status" value="9"/>
</dbReference>
<keyword evidence="10" id="KW-0677">Repeat</keyword>
<dbReference type="FunFam" id="4.10.400.10:FF:000034">
    <property type="entry name" value="Low-density lipoprotein receptor-related protein 2"/>
    <property type="match status" value="1"/>
</dbReference>
<dbReference type="GO" id="GO:0043235">
    <property type="term" value="C:receptor complex"/>
    <property type="evidence" value="ECO:0007669"/>
    <property type="project" value="TreeGrafter"/>
</dbReference>
<dbReference type="InterPro" id="IPR000742">
    <property type="entry name" value="EGF"/>
</dbReference>
<dbReference type="FunFam" id="4.10.400.10:FF:000046">
    <property type="entry name" value="Very low density lipoprotein receptor"/>
    <property type="match status" value="1"/>
</dbReference>
<dbReference type="InterPro" id="IPR023415">
    <property type="entry name" value="LDLR_class-A_CS"/>
</dbReference>
<keyword evidence="4" id="KW-1003">Cell membrane</keyword>
<dbReference type="InterPro" id="IPR000152">
    <property type="entry name" value="EGF-type_Asp/Asn_hydroxyl_site"/>
</dbReference>
<feature type="disulfide bond" evidence="18">
    <location>
        <begin position="792"/>
        <end position="807"/>
    </location>
</feature>
<dbReference type="Gene3D" id="2.120.10.30">
    <property type="entry name" value="TolB, C-terminal domain"/>
    <property type="match status" value="5"/>
</dbReference>
<dbReference type="PROSITE" id="PS00010">
    <property type="entry name" value="ASX_HYDROXYL"/>
    <property type="match status" value="2"/>
</dbReference>
<dbReference type="Proteomes" id="UP000287033">
    <property type="component" value="Unassembled WGS sequence"/>
</dbReference>
<evidence type="ECO:0000256" key="4">
    <source>
        <dbReference type="ARBA" id="ARBA00022475"/>
    </source>
</evidence>
<feature type="disulfide bond" evidence="18">
    <location>
        <begin position="471"/>
        <end position="489"/>
    </location>
</feature>
<evidence type="ECO:0000256" key="1">
    <source>
        <dbReference type="ARBA" id="ARBA00004251"/>
    </source>
</evidence>
<dbReference type="Gene3D" id="4.10.400.10">
    <property type="entry name" value="Low-density Lipoprotein Receptor"/>
    <property type="match status" value="9"/>
</dbReference>
<sequence length="1188" mass="132621">MIPFHVALLLLSVVCSNPTRLVNGSRAHCDASWFQCRNGRCVPLIWKCDGDDDCTDGSDESDCGKITCGPSDFTCLNGHCLPSRWQCDGSADCEDGSDESPEICRLNECLANNGDCSHICRDLLIGYECDCPAGFKLVDERICDGKEPYLIFTNRHDIRKLGLHHQEYSQVIVQLKNAVALDVDVAEQRIYWADQGQQAIFRFVYWSDWGEPAKIEKAGMNGADRQILVDQWIQWPNGIVLDLVKHCLYWVDAKLHTLSSIGLNGQERRLVLLSPEFLSHPHGVAVFEDRVFWTDEETEAVYGANKFTGADVETLLYNLQQPQDILVYHELLQLPGTLTCSALEFTCSSGRCVSRSFICNGEDDCGDGSDERSCPKSRCGPHEFQCNSLECIPLSWVCDNNIDCTDKSDESAKQCGHTPAPPSPCSSHEIPCNSGECIHSQWYCDGDVDCKDGSDERNCRAECVVPTDFKCQSGECISINKVCNHWQDCKDRSDEPPECRKEPYLVFTNRHDIRKMGLRQMEYTQVAWKLRNAVALDADVTTHKIFWADLGQQAIFSVSMDKHEHLMNKSIIVKDLGVPVGIAVDWIYQHIYWIDCGTKTITVANYDGRKRKVLFDTGLMEPASIVTNPLSGYLYWSDWGEPAKIEKAGMNGNDRGLLVTKDIQWPHGIALDLVKSRLYWDNVFWVDGEQKALYGTNKFTGSDIRLLAANLTEPSDVIVYHRLTQPADEITCLGHEISCGLGSFQCVPVAWRCDGEKDCSNGGDEVGCAPKTCRPDQFRCGDGNCIPRQKKCNFFRDCHDGSDEVNCKKKCSGPTDFRCQSGECINITLVCNHQQDCKDWSDELNGCNVNECLNPGSCSQICINTEGSYSCECNAGYTTDPVSGACKAVGGEEPYLIFTNRHDIRKLGLHRQEYTEVVKELRKAVALDADIAGQRIFWADVSQQAIFRFIYWSDWGTPKIEKAGMNGVNRQILVATKIEWPKGISLDLVKNRLYWVDAKLHVLASVDLNGQNRKTVLQSEKFLAHPCAVALFEDHVFWVDAENQAVYGANKYTGDSIKALASNVDAQDVIVYHELLQAPGKNWCENGACEYMCLPAPQINSQSAKYTCVCPTGMELTSDEQQCQPVSALTTANVSTMASSVAPEELSFSLSMSSTTLATSKGNRLLTSKTPMFSSVVLDRKPCYLHYI</sequence>
<evidence type="ECO:0000256" key="5">
    <source>
        <dbReference type="ARBA" id="ARBA00022525"/>
    </source>
</evidence>
<feature type="chain" id="PRO_5019078852" description="EGF-like domain-containing protein" evidence="20">
    <location>
        <begin position="17"/>
        <end position="1188"/>
    </location>
</feature>
<comment type="caution">
    <text evidence="17">Lacks conserved residue(s) required for the propagation of feature annotation.</text>
</comment>
<evidence type="ECO:0000256" key="20">
    <source>
        <dbReference type="SAM" id="SignalP"/>
    </source>
</evidence>
<dbReference type="OMA" id="QCIKLED"/>
<dbReference type="FunFam" id="4.10.400.10:FF:000065">
    <property type="entry name" value="Transmembrane protease serine 7"/>
    <property type="match status" value="1"/>
</dbReference>
<feature type="disulfide bond" evidence="18">
    <location>
        <begin position="444"/>
        <end position="459"/>
    </location>
</feature>
<dbReference type="InterPro" id="IPR000033">
    <property type="entry name" value="LDLR_classB_rpt"/>
</dbReference>
<dbReference type="InterPro" id="IPR001881">
    <property type="entry name" value="EGF-like_Ca-bd_dom"/>
</dbReference>
<organism evidence="22 23">
    <name type="scientific">Chiloscyllium punctatum</name>
    <name type="common">Brownbanded bambooshark</name>
    <name type="synonym">Hemiscyllium punctatum</name>
    <dbReference type="NCBI Taxonomy" id="137246"/>
    <lineage>
        <taxon>Eukaryota</taxon>
        <taxon>Metazoa</taxon>
        <taxon>Chordata</taxon>
        <taxon>Craniata</taxon>
        <taxon>Vertebrata</taxon>
        <taxon>Chondrichthyes</taxon>
        <taxon>Elasmobranchii</taxon>
        <taxon>Galeomorphii</taxon>
        <taxon>Galeoidea</taxon>
        <taxon>Orectolobiformes</taxon>
        <taxon>Hemiscylliidae</taxon>
        <taxon>Chiloscyllium</taxon>
    </lineage>
</organism>
<dbReference type="Pfam" id="PF00058">
    <property type="entry name" value="Ldl_recept_b"/>
    <property type="match status" value="8"/>
</dbReference>
<keyword evidence="7" id="KW-0254">Endocytosis</keyword>
<keyword evidence="8" id="KW-0812">Transmembrane</keyword>
<keyword evidence="14 18" id="KW-1015">Disulfide bond</keyword>
<dbReference type="SUPFAM" id="SSF63825">
    <property type="entry name" value="YWTD domain"/>
    <property type="match status" value="3"/>
</dbReference>
<evidence type="ECO:0000256" key="14">
    <source>
        <dbReference type="ARBA" id="ARBA00023157"/>
    </source>
</evidence>
<feature type="disulfide bond" evidence="18">
    <location>
        <begin position="386"/>
        <end position="404"/>
    </location>
</feature>
<feature type="disulfide bond" evidence="18">
    <location>
        <begin position="75"/>
        <end position="93"/>
    </location>
</feature>
<dbReference type="Gene3D" id="2.10.25.10">
    <property type="entry name" value="Laminin"/>
    <property type="match status" value="3"/>
</dbReference>
<evidence type="ECO:0000256" key="2">
    <source>
        <dbReference type="ARBA" id="ARBA00004613"/>
    </source>
</evidence>
<feature type="repeat" description="LDL-receptor class B" evidence="19">
    <location>
        <begin position="948"/>
        <end position="990"/>
    </location>
</feature>
<dbReference type="InterPro" id="IPR049883">
    <property type="entry name" value="NOTCH1_EGF-like"/>
</dbReference>
<feature type="disulfide bond" evidence="18">
    <location>
        <begin position="347"/>
        <end position="365"/>
    </location>
</feature>
<feature type="disulfide bond" evidence="18">
    <location>
        <begin position="753"/>
        <end position="768"/>
    </location>
</feature>
<feature type="repeat" description="LDL-receptor class B" evidence="19">
    <location>
        <begin position="991"/>
        <end position="1035"/>
    </location>
</feature>
<dbReference type="SUPFAM" id="SSF57196">
    <property type="entry name" value="EGF/Laminin"/>
    <property type="match status" value="3"/>
</dbReference>
<evidence type="ECO:0000256" key="19">
    <source>
        <dbReference type="PROSITE-ProRule" id="PRU00461"/>
    </source>
</evidence>
<feature type="domain" description="EGF-like" evidence="21">
    <location>
        <begin position="843"/>
        <end position="883"/>
    </location>
</feature>
<dbReference type="PANTHER" id="PTHR22722">
    <property type="entry name" value="LOW-DENSITY LIPOPROTEIN RECEPTOR-RELATED PROTEIN 2-RELATED"/>
    <property type="match status" value="1"/>
</dbReference>
<keyword evidence="16" id="KW-0325">Glycoprotein</keyword>
<dbReference type="GO" id="GO:0005576">
    <property type="term" value="C:extracellular region"/>
    <property type="evidence" value="ECO:0007669"/>
    <property type="project" value="UniProtKB-SubCell"/>
</dbReference>
<feature type="disulfide bond" evidence="18">
    <location>
        <begin position="780"/>
        <end position="798"/>
    </location>
</feature>
<feature type="disulfide bond" evidence="18">
    <location>
        <begin position="68"/>
        <end position="80"/>
    </location>
</feature>